<dbReference type="GO" id="GO:0005634">
    <property type="term" value="C:nucleus"/>
    <property type="evidence" value="ECO:0007669"/>
    <property type="project" value="UniProtKB-SubCell"/>
</dbReference>
<comment type="subcellular location">
    <subcellularLocation>
        <location evidence="1">Nucleus</location>
    </subcellularLocation>
</comment>
<feature type="compositionally biased region" description="Low complexity" evidence="6">
    <location>
        <begin position="160"/>
        <end position="186"/>
    </location>
</feature>
<organism evidence="8">
    <name type="scientific">Dunaliella parva</name>
    <dbReference type="NCBI Taxonomy" id="3048"/>
    <lineage>
        <taxon>Eukaryota</taxon>
        <taxon>Viridiplantae</taxon>
        <taxon>Chlorophyta</taxon>
        <taxon>core chlorophytes</taxon>
        <taxon>Chlorophyceae</taxon>
        <taxon>CS clade</taxon>
        <taxon>Chlamydomonadales</taxon>
        <taxon>Dunaliellaceae</taxon>
        <taxon>Dunaliella</taxon>
    </lineage>
</organism>
<keyword evidence="5" id="KW-0539">Nucleus</keyword>
<dbReference type="EMBL" id="KR185335">
    <property type="protein sequence ID" value="AMR55357.1"/>
    <property type="molecule type" value="mRNA"/>
</dbReference>
<evidence type="ECO:0000256" key="4">
    <source>
        <dbReference type="ARBA" id="ARBA00023163"/>
    </source>
</evidence>
<feature type="region of interest" description="Disordered" evidence="6">
    <location>
        <begin position="1"/>
        <end position="22"/>
    </location>
</feature>
<dbReference type="SUPFAM" id="SSF54171">
    <property type="entry name" value="DNA-binding domain"/>
    <property type="match status" value="1"/>
</dbReference>
<dbReference type="InterPro" id="IPR016177">
    <property type="entry name" value="DNA-bd_dom_sf"/>
</dbReference>
<sequence>MDFRSTPPVPSSSSSSNLEMHKEKLRLLAQRLQPSICRPGNKEAAVLQQLGVTVPDWEDVYHPRRVRARHNPQPSLPPAGFNNVASSLGNSSSLLPWPQPMVVPQPPALRNAADAFASPPLPSFVPPRIPQPPPLHQPQHLHHQPHHMDNHAHIVAPPSTQQRGTKRGQQQQPPMPPQQQQQQPMPKLNRAVKGKSNVSGRTYTSKFRGVHQTFPTKRWEAQFRRNGKPTSLGCFDREDQAAEAYDKMMIWCELHNTAGVKGGITNYDGSKYKEELPWLHSITQDELINSLRGEGRRQAAQRMMRQKRDPGSSGKKSRAQANTRGGSTGADSMDGSTESN</sequence>
<accession>A0A1P8A762</accession>
<feature type="region of interest" description="Disordered" evidence="6">
    <location>
        <begin position="294"/>
        <end position="340"/>
    </location>
</feature>
<dbReference type="GO" id="GO:0003700">
    <property type="term" value="F:DNA-binding transcription factor activity"/>
    <property type="evidence" value="ECO:0007669"/>
    <property type="project" value="InterPro"/>
</dbReference>
<dbReference type="PROSITE" id="PS51032">
    <property type="entry name" value="AP2_ERF"/>
    <property type="match status" value="1"/>
</dbReference>
<evidence type="ECO:0000259" key="7">
    <source>
        <dbReference type="PROSITE" id="PS51032"/>
    </source>
</evidence>
<evidence type="ECO:0000256" key="3">
    <source>
        <dbReference type="ARBA" id="ARBA00023125"/>
    </source>
</evidence>
<dbReference type="InterPro" id="IPR036955">
    <property type="entry name" value="AP2/ERF_dom_sf"/>
</dbReference>
<keyword evidence="4" id="KW-0804">Transcription</keyword>
<evidence type="ECO:0000256" key="2">
    <source>
        <dbReference type="ARBA" id="ARBA00023015"/>
    </source>
</evidence>
<dbReference type="Gene3D" id="3.30.730.10">
    <property type="entry name" value="AP2/ERF domain"/>
    <property type="match status" value="1"/>
</dbReference>
<evidence type="ECO:0000256" key="1">
    <source>
        <dbReference type="ARBA" id="ARBA00004123"/>
    </source>
</evidence>
<protein>
    <submittedName>
        <fullName evidence="8">Wrinkled 1</fullName>
    </submittedName>
</protein>
<evidence type="ECO:0000256" key="6">
    <source>
        <dbReference type="SAM" id="MobiDB-lite"/>
    </source>
</evidence>
<evidence type="ECO:0000313" key="8">
    <source>
        <dbReference type="EMBL" id="AMR55357.1"/>
    </source>
</evidence>
<feature type="compositionally biased region" description="Pro residues" evidence="6">
    <location>
        <begin position="119"/>
        <end position="136"/>
    </location>
</feature>
<keyword evidence="2" id="KW-0805">Transcription regulation</keyword>
<feature type="domain" description="AP2/ERF" evidence="7">
    <location>
        <begin position="206"/>
        <end position="268"/>
    </location>
</feature>
<evidence type="ECO:0000256" key="5">
    <source>
        <dbReference type="ARBA" id="ARBA00023242"/>
    </source>
</evidence>
<reference evidence="8" key="1">
    <citation type="journal article" date="2016" name="Algal Res.">
        <title>Discovery of genes for production of biofuels through transcriptome sequencing of Dunaliella parva.</title>
        <authorList>
            <person name="Shang C."/>
            <person name="Bi G."/>
            <person name="Yuan Z."/>
            <person name="Wang Z."/>
            <person name="Alam M.A."/>
            <person name="Xie J."/>
        </authorList>
    </citation>
    <scope>NUCLEOTIDE SEQUENCE</scope>
    <source>
        <strain evidence="8">FACHB-815</strain>
    </source>
</reference>
<dbReference type="SMR" id="A0A1P8A762"/>
<name>A0A1P8A762_9CHLO</name>
<dbReference type="InterPro" id="IPR001471">
    <property type="entry name" value="AP2/ERF_dom"/>
</dbReference>
<feature type="region of interest" description="Disordered" evidence="6">
    <location>
        <begin position="113"/>
        <end position="146"/>
    </location>
</feature>
<gene>
    <name evidence="8" type="primary">wri1</name>
</gene>
<dbReference type="GO" id="GO:0003677">
    <property type="term" value="F:DNA binding"/>
    <property type="evidence" value="ECO:0007669"/>
    <property type="project" value="UniProtKB-KW"/>
</dbReference>
<feature type="region of interest" description="Disordered" evidence="6">
    <location>
        <begin position="158"/>
        <end position="202"/>
    </location>
</feature>
<keyword evidence="3" id="KW-0238">DNA-binding</keyword>
<dbReference type="AlphaFoldDB" id="A0A1P8A762"/>
<proteinExistence type="evidence at transcript level"/>